<dbReference type="InterPro" id="IPR009311">
    <property type="entry name" value="IFI6/IFI27-like"/>
</dbReference>
<sequence>MAENPAPKPGLLARATNAAKAGMNTAAVAVAAKGGAVIAIHGLGFGKAGILSKTFAAAWQSSIAAKGVGVVAGSPFAAAQSWGATATVVTPIGVVLIGTAVAVIVGPAVYRGCRGYCASRSSKLLDS</sequence>
<comment type="subcellular location">
    <subcellularLocation>
        <location evidence="1">Membrane</location>
        <topology evidence="1">Multi-pass membrane protein</topology>
    </subcellularLocation>
</comment>
<reference evidence="7 8" key="1">
    <citation type="submission" date="2020-02" db="EMBL/GenBank/DDBJ databases">
        <title>Draft genome sequence of Haematococcus lacustris strain NIES-144.</title>
        <authorList>
            <person name="Morimoto D."/>
            <person name="Nakagawa S."/>
            <person name="Yoshida T."/>
            <person name="Sawayama S."/>
        </authorList>
    </citation>
    <scope>NUCLEOTIDE SEQUENCE [LARGE SCALE GENOMIC DNA]</scope>
    <source>
        <strain evidence="7 8">NIES-144</strain>
    </source>
</reference>
<comment type="similarity">
    <text evidence="2">Belongs to the IFI6/IFI27 family.</text>
</comment>
<protein>
    <submittedName>
        <fullName evidence="7">Interferon-induced 6-16 family</fullName>
    </submittedName>
</protein>
<comment type="caution">
    <text evidence="7">The sequence shown here is derived from an EMBL/GenBank/DDBJ whole genome shotgun (WGS) entry which is preliminary data.</text>
</comment>
<keyword evidence="3 6" id="KW-0812">Transmembrane</keyword>
<dbReference type="GO" id="GO:0016020">
    <property type="term" value="C:membrane"/>
    <property type="evidence" value="ECO:0007669"/>
    <property type="project" value="UniProtKB-SubCell"/>
</dbReference>
<organism evidence="7 8">
    <name type="scientific">Haematococcus lacustris</name>
    <name type="common">Green alga</name>
    <name type="synonym">Haematococcus pluvialis</name>
    <dbReference type="NCBI Taxonomy" id="44745"/>
    <lineage>
        <taxon>Eukaryota</taxon>
        <taxon>Viridiplantae</taxon>
        <taxon>Chlorophyta</taxon>
        <taxon>core chlorophytes</taxon>
        <taxon>Chlorophyceae</taxon>
        <taxon>CS clade</taxon>
        <taxon>Chlamydomonadales</taxon>
        <taxon>Haematococcaceae</taxon>
        <taxon>Haematococcus</taxon>
    </lineage>
</organism>
<feature type="transmembrane region" description="Helical" evidence="6">
    <location>
        <begin position="88"/>
        <end position="110"/>
    </location>
</feature>
<accession>A0A699ZLY5</accession>
<dbReference type="Gene3D" id="6.10.110.10">
    <property type="match status" value="1"/>
</dbReference>
<evidence type="ECO:0000256" key="2">
    <source>
        <dbReference type="ARBA" id="ARBA00007262"/>
    </source>
</evidence>
<evidence type="ECO:0000313" key="8">
    <source>
        <dbReference type="Proteomes" id="UP000485058"/>
    </source>
</evidence>
<dbReference type="Pfam" id="PF06140">
    <property type="entry name" value="Ifi-6-16"/>
    <property type="match status" value="1"/>
</dbReference>
<name>A0A699ZLY5_HAELA</name>
<evidence type="ECO:0000256" key="3">
    <source>
        <dbReference type="ARBA" id="ARBA00022692"/>
    </source>
</evidence>
<gene>
    <name evidence="7" type="ORF">HaLaN_16498</name>
</gene>
<evidence type="ECO:0000256" key="5">
    <source>
        <dbReference type="ARBA" id="ARBA00023136"/>
    </source>
</evidence>
<dbReference type="InterPro" id="IPR038213">
    <property type="entry name" value="IFI6/IFI27-like_sf"/>
</dbReference>
<dbReference type="EMBL" id="BLLF01001481">
    <property type="protein sequence ID" value="GFH19538.1"/>
    <property type="molecule type" value="Genomic_DNA"/>
</dbReference>
<proteinExistence type="inferred from homology"/>
<dbReference type="Proteomes" id="UP000485058">
    <property type="component" value="Unassembled WGS sequence"/>
</dbReference>
<keyword evidence="4 6" id="KW-1133">Transmembrane helix</keyword>
<keyword evidence="5 6" id="KW-0472">Membrane</keyword>
<evidence type="ECO:0000256" key="4">
    <source>
        <dbReference type="ARBA" id="ARBA00022989"/>
    </source>
</evidence>
<evidence type="ECO:0000256" key="1">
    <source>
        <dbReference type="ARBA" id="ARBA00004141"/>
    </source>
</evidence>
<keyword evidence="8" id="KW-1185">Reference proteome</keyword>
<evidence type="ECO:0000256" key="6">
    <source>
        <dbReference type="SAM" id="Phobius"/>
    </source>
</evidence>
<evidence type="ECO:0000313" key="7">
    <source>
        <dbReference type="EMBL" id="GFH19538.1"/>
    </source>
</evidence>
<dbReference type="AlphaFoldDB" id="A0A699ZLY5"/>